<evidence type="ECO:0000259" key="1">
    <source>
        <dbReference type="PROSITE" id="PS50904"/>
    </source>
</evidence>
<evidence type="ECO:0000313" key="2">
    <source>
        <dbReference type="EMBL" id="JAV10452.1"/>
    </source>
</evidence>
<accession>A0A1L8DVJ2</accession>
<dbReference type="InterPro" id="IPR037365">
    <property type="entry name" value="Slowmo/Ups"/>
</dbReference>
<dbReference type="InterPro" id="IPR006797">
    <property type="entry name" value="PRELI/MSF1_dom"/>
</dbReference>
<protein>
    <recommendedName>
        <fullName evidence="1">PRELI/MSF1 domain-containing protein</fullName>
    </recommendedName>
</protein>
<organism evidence="2">
    <name type="scientific">Nyssomyia neivai</name>
    <dbReference type="NCBI Taxonomy" id="330878"/>
    <lineage>
        <taxon>Eukaryota</taxon>
        <taxon>Metazoa</taxon>
        <taxon>Ecdysozoa</taxon>
        <taxon>Arthropoda</taxon>
        <taxon>Hexapoda</taxon>
        <taxon>Insecta</taxon>
        <taxon>Pterygota</taxon>
        <taxon>Neoptera</taxon>
        <taxon>Endopterygota</taxon>
        <taxon>Diptera</taxon>
        <taxon>Nematocera</taxon>
        <taxon>Psychodoidea</taxon>
        <taxon>Psychodidae</taxon>
        <taxon>Nyssomyia</taxon>
    </lineage>
</organism>
<dbReference type="Pfam" id="PF04707">
    <property type="entry name" value="PRELI"/>
    <property type="match status" value="1"/>
</dbReference>
<dbReference type="AlphaFoldDB" id="A0A1L8DVJ2"/>
<sequence>MRYYEEKTSFNFPWEQVAQAFWQKYPNPHSNHVLTEDTVAREIRDGKLYSKRLLSKTNKLPKWGERFYNAKSVKIVEESVCDPRERTLTTYTRNIAFTKIMSVTEKVVYYSCKETPGRTVAHRSAWVDSQVFGFSRAISAFGLERFKKNCSKMSTGFEWVLQALFPLTSGHQDTNLLATTSKTQKIKEAARTASDHMKAQAGHIYQTYSVKN</sequence>
<dbReference type="GO" id="GO:0005758">
    <property type="term" value="C:mitochondrial intermembrane space"/>
    <property type="evidence" value="ECO:0007669"/>
    <property type="project" value="InterPro"/>
</dbReference>
<dbReference type="PROSITE" id="PS50904">
    <property type="entry name" value="PRELI_MSF1"/>
    <property type="match status" value="1"/>
</dbReference>
<dbReference type="PANTHER" id="PTHR11158">
    <property type="entry name" value="MSF1/PX19 RELATED"/>
    <property type="match status" value="1"/>
</dbReference>
<dbReference type="EMBL" id="GFDF01003632">
    <property type="protein sequence ID" value="JAV10452.1"/>
    <property type="molecule type" value="Transcribed_RNA"/>
</dbReference>
<name>A0A1L8DVJ2_9DIPT</name>
<proteinExistence type="predicted"/>
<reference evidence="2" key="1">
    <citation type="submission" date="2016-12" db="EMBL/GenBank/DDBJ databases">
        <title>An insight into the sialome and mialome of the sand fly, Nyssomyia neivai.</title>
        <authorList>
            <person name="Sebastian V."/>
            <person name="Goulart T.M."/>
            <person name="Oliveira W."/>
            <person name="Calvo E."/>
            <person name="Oliveira L.F."/>
            <person name="Pinto M.C."/>
            <person name="Rosselino A.M."/>
            <person name="Ribeiro J.M."/>
        </authorList>
    </citation>
    <scope>NUCLEOTIDE SEQUENCE</scope>
</reference>
<feature type="domain" description="PRELI/MSF1" evidence="1">
    <location>
        <begin position="1"/>
        <end position="169"/>
    </location>
</feature>